<dbReference type="GO" id="GO:0016758">
    <property type="term" value="F:hexosyltransferase activity"/>
    <property type="evidence" value="ECO:0007669"/>
    <property type="project" value="InterPro"/>
</dbReference>
<dbReference type="STRING" id="1122156.SAMN02745117_01475"/>
<protein>
    <submittedName>
        <fullName evidence="2">Predicted glycosyl transferase</fullName>
    </submittedName>
</protein>
<gene>
    <name evidence="2" type="ORF">SAMN02745117_01475</name>
</gene>
<dbReference type="Gene3D" id="3.40.50.2000">
    <property type="entry name" value="Glycogen Phosphorylase B"/>
    <property type="match status" value="1"/>
</dbReference>
<keyword evidence="3" id="KW-1185">Reference proteome</keyword>
<dbReference type="Pfam" id="PF04101">
    <property type="entry name" value="Glyco_tran_28_C"/>
    <property type="match status" value="1"/>
</dbReference>
<keyword evidence="2" id="KW-0808">Transferase</keyword>
<evidence type="ECO:0000259" key="1">
    <source>
        <dbReference type="Pfam" id="PF04101"/>
    </source>
</evidence>
<dbReference type="PANTHER" id="PTHR21015">
    <property type="entry name" value="UDP-N-ACETYLGLUCOSAMINE--N-ACETYLMURAMYL-(PENTAPEPTIDE) PYROPHOSPHORYL-UNDECAPRENOL N-ACETYLGLUCOSAMINE TRANSFERASE 1"/>
    <property type="match status" value="1"/>
</dbReference>
<sequence>MTHPCGDVSAHPHAPRFAFYSHDTMGLGHIRRNMLLTQAVFQARPDAEVLLISGVREAGTFALPRGADSVTLPTYFKTSDGRYVPRSLGQDVQRLVNVRSRIIHASLEAFEPDVVVIDNVPRGAMNELDSILPVLAKKGIRIVLGLRDIIDEPDVVQRQWEKLRNFEVIRDYFTTIWVYGDPHLYDLTEEYGFDAATRAKTFFMGYLDQTQRLRHKGLDTLPDVNRPYALCVVGGGQDGFRLAQAFVHARLPEGYSGVLVTGAMMPVAERERLRQWAAQRSDMVVVDFVAEPLELMQGASCIVSMGGYNTTTEILSFHKKALIVPRVRPRLEQWIRASRLDQLGLVRCLHPDALTPLALEDWMAESHEPPDPRQRLRFDGLDRVAERIRTVLSLNRQIQPVASAPPYP</sequence>
<dbReference type="Proteomes" id="UP000184327">
    <property type="component" value="Unassembled WGS sequence"/>
</dbReference>
<dbReference type="SUPFAM" id="SSF53756">
    <property type="entry name" value="UDP-Glycosyltransferase/glycogen phosphorylase"/>
    <property type="match status" value="1"/>
</dbReference>
<organism evidence="2 3">
    <name type="scientific">Lampropedia hyalina DSM 16112</name>
    <dbReference type="NCBI Taxonomy" id="1122156"/>
    <lineage>
        <taxon>Bacteria</taxon>
        <taxon>Pseudomonadati</taxon>
        <taxon>Pseudomonadota</taxon>
        <taxon>Betaproteobacteria</taxon>
        <taxon>Burkholderiales</taxon>
        <taxon>Comamonadaceae</taxon>
        <taxon>Lampropedia</taxon>
    </lineage>
</organism>
<evidence type="ECO:0000313" key="2">
    <source>
        <dbReference type="EMBL" id="SHF19122.1"/>
    </source>
</evidence>
<dbReference type="PANTHER" id="PTHR21015:SF28">
    <property type="entry name" value="SLL1722 PROTEIN"/>
    <property type="match status" value="1"/>
</dbReference>
<feature type="domain" description="Glycosyl transferase family 28 C-terminal" evidence="1">
    <location>
        <begin position="231"/>
        <end position="366"/>
    </location>
</feature>
<evidence type="ECO:0000313" key="3">
    <source>
        <dbReference type="Proteomes" id="UP000184327"/>
    </source>
</evidence>
<dbReference type="RefSeq" id="WP_200796712.1">
    <property type="nucleotide sequence ID" value="NZ_FQUZ01000015.1"/>
</dbReference>
<reference evidence="2 3" key="1">
    <citation type="submission" date="2016-11" db="EMBL/GenBank/DDBJ databases">
        <authorList>
            <person name="Jaros S."/>
            <person name="Januszkiewicz K."/>
            <person name="Wedrychowicz H."/>
        </authorList>
    </citation>
    <scope>NUCLEOTIDE SEQUENCE [LARGE SCALE GENOMIC DNA]</scope>
    <source>
        <strain evidence="2 3">DSM 16112</strain>
    </source>
</reference>
<name>A0A1M4ZMU9_9BURK</name>
<dbReference type="EMBL" id="FQUZ01000015">
    <property type="protein sequence ID" value="SHF19122.1"/>
    <property type="molecule type" value="Genomic_DNA"/>
</dbReference>
<dbReference type="AlphaFoldDB" id="A0A1M4ZMU9"/>
<proteinExistence type="predicted"/>
<accession>A0A1M4ZMU9</accession>
<dbReference type="InterPro" id="IPR007235">
    <property type="entry name" value="Glyco_trans_28_C"/>
</dbReference>